<name>K0RU26_THAOC</name>
<dbReference type="PANTHER" id="PTHR10740">
    <property type="entry name" value="TRANSFORMING GROWTH FACTOR ALPHA"/>
    <property type="match status" value="1"/>
</dbReference>
<feature type="region of interest" description="Disordered" evidence="7">
    <location>
        <begin position="1"/>
        <end position="62"/>
    </location>
</feature>
<dbReference type="PROSITE" id="PS01186">
    <property type="entry name" value="EGF_2"/>
    <property type="match status" value="1"/>
</dbReference>
<comment type="caution">
    <text evidence="10">The sequence shown here is derived from an EMBL/GenBank/DDBJ whole genome shotgun (WGS) entry which is preliminary data.</text>
</comment>
<evidence type="ECO:0000256" key="2">
    <source>
        <dbReference type="ARBA" id="ARBA00022525"/>
    </source>
</evidence>
<feature type="transmembrane region" description="Helical" evidence="8">
    <location>
        <begin position="260"/>
        <end position="279"/>
    </location>
</feature>
<feature type="compositionally biased region" description="Basic and acidic residues" evidence="7">
    <location>
        <begin position="39"/>
        <end position="48"/>
    </location>
</feature>
<dbReference type="AlphaFoldDB" id="K0RU26"/>
<keyword evidence="4" id="KW-0732">Signal</keyword>
<feature type="disulfide bond" evidence="6">
    <location>
        <begin position="452"/>
        <end position="461"/>
    </location>
</feature>
<gene>
    <name evidence="10" type="ORF">THAOC_30925</name>
</gene>
<dbReference type="GO" id="GO:0008284">
    <property type="term" value="P:positive regulation of cell population proliferation"/>
    <property type="evidence" value="ECO:0007669"/>
    <property type="project" value="TreeGrafter"/>
</dbReference>
<feature type="domain" description="EGF-like" evidence="9">
    <location>
        <begin position="428"/>
        <end position="462"/>
    </location>
</feature>
<evidence type="ECO:0000256" key="4">
    <source>
        <dbReference type="ARBA" id="ARBA00022729"/>
    </source>
</evidence>
<evidence type="ECO:0000256" key="7">
    <source>
        <dbReference type="SAM" id="MobiDB-lite"/>
    </source>
</evidence>
<reference evidence="10 11" key="1">
    <citation type="journal article" date="2012" name="Genome Biol.">
        <title>Genome and low-iron response of an oceanic diatom adapted to chronic iron limitation.</title>
        <authorList>
            <person name="Lommer M."/>
            <person name="Specht M."/>
            <person name="Roy A.S."/>
            <person name="Kraemer L."/>
            <person name="Andreson R."/>
            <person name="Gutowska M.A."/>
            <person name="Wolf J."/>
            <person name="Bergner S.V."/>
            <person name="Schilhabel M.B."/>
            <person name="Klostermeier U.C."/>
            <person name="Beiko R.G."/>
            <person name="Rosenstiel P."/>
            <person name="Hippler M."/>
            <person name="Laroche J."/>
        </authorList>
    </citation>
    <scope>NUCLEOTIDE SEQUENCE [LARGE SCALE GENOMIC DNA]</scope>
    <source>
        <strain evidence="10 11">CCMP1005</strain>
    </source>
</reference>
<dbReference type="Proteomes" id="UP000266841">
    <property type="component" value="Unassembled WGS sequence"/>
</dbReference>
<keyword evidence="11" id="KW-1185">Reference proteome</keyword>
<organism evidence="10 11">
    <name type="scientific">Thalassiosira oceanica</name>
    <name type="common">Marine diatom</name>
    <dbReference type="NCBI Taxonomy" id="159749"/>
    <lineage>
        <taxon>Eukaryota</taxon>
        <taxon>Sar</taxon>
        <taxon>Stramenopiles</taxon>
        <taxon>Ochrophyta</taxon>
        <taxon>Bacillariophyta</taxon>
        <taxon>Coscinodiscophyceae</taxon>
        <taxon>Thalassiosirophycidae</taxon>
        <taxon>Thalassiosirales</taxon>
        <taxon>Thalassiosiraceae</taxon>
        <taxon>Thalassiosira</taxon>
    </lineage>
</organism>
<protein>
    <recommendedName>
        <fullName evidence="9">EGF-like domain-containing protein</fullName>
    </recommendedName>
</protein>
<keyword evidence="8" id="KW-0812">Transmembrane</keyword>
<evidence type="ECO:0000256" key="8">
    <source>
        <dbReference type="SAM" id="Phobius"/>
    </source>
</evidence>
<evidence type="ECO:0000256" key="1">
    <source>
        <dbReference type="ARBA" id="ARBA00004613"/>
    </source>
</evidence>
<keyword evidence="8" id="KW-0472">Membrane</keyword>
<feature type="transmembrane region" description="Helical" evidence="8">
    <location>
        <begin position="178"/>
        <end position="203"/>
    </location>
</feature>
<dbReference type="EMBL" id="AGNL01044164">
    <property type="protein sequence ID" value="EJK50137.1"/>
    <property type="molecule type" value="Genomic_DNA"/>
</dbReference>
<feature type="transmembrane region" description="Helical" evidence="8">
    <location>
        <begin position="90"/>
        <end position="115"/>
    </location>
</feature>
<dbReference type="GO" id="GO:0005576">
    <property type="term" value="C:extracellular region"/>
    <property type="evidence" value="ECO:0007669"/>
    <property type="project" value="UniProtKB-SubCell"/>
</dbReference>
<evidence type="ECO:0000259" key="9">
    <source>
        <dbReference type="PROSITE" id="PS50026"/>
    </source>
</evidence>
<dbReference type="OrthoDB" id="47245at2759"/>
<dbReference type="PANTHER" id="PTHR10740:SF14">
    <property type="entry name" value="EGF-LIKE DOMAIN-CONTAINING PROTEIN"/>
    <property type="match status" value="1"/>
</dbReference>
<evidence type="ECO:0000256" key="6">
    <source>
        <dbReference type="PROSITE-ProRule" id="PRU00076"/>
    </source>
</evidence>
<dbReference type="PROSITE" id="PS50026">
    <property type="entry name" value="EGF_3"/>
    <property type="match status" value="1"/>
</dbReference>
<dbReference type="CDD" id="cd00054">
    <property type="entry name" value="EGF_CA"/>
    <property type="match status" value="1"/>
</dbReference>
<dbReference type="OMA" id="MAYITHE"/>
<dbReference type="GO" id="GO:0045840">
    <property type="term" value="P:positive regulation of mitotic nuclear division"/>
    <property type="evidence" value="ECO:0007669"/>
    <property type="project" value="TreeGrafter"/>
</dbReference>
<feature type="transmembrane region" description="Helical" evidence="8">
    <location>
        <begin position="135"/>
        <end position="158"/>
    </location>
</feature>
<dbReference type="PROSITE" id="PS00022">
    <property type="entry name" value="EGF_1"/>
    <property type="match status" value="1"/>
</dbReference>
<comment type="subcellular location">
    <subcellularLocation>
        <location evidence="1">Secreted</location>
    </subcellularLocation>
</comment>
<dbReference type="GO" id="GO:0007173">
    <property type="term" value="P:epidermal growth factor receptor signaling pathway"/>
    <property type="evidence" value="ECO:0007669"/>
    <property type="project" value="TreeGrafter"/>
</dbReference>
<dbReference type="eggNOG" id="ENOG502TFS6">
    <property type="taxonomic scope" value="Eukaryota"/>
</dbReference>
<dbReference type="InterPro" id="IPR000742">
    <property type="entry name" value="EGF"/>
</dbReference>
<evidence type="ECO:0000313" key="10">
    <source>
        <dbReference type="EMBL" id="EJK50137.1"/>
    </source>
</evidence>
<accession>K0RU26</accession>
<sequence>MSLPEQVPLGPAKMIRAGGHSSSSGLHIESCPPESPRQSPRDDYKEIDPMDAMSGKLDEKGDDERGWLEENIRLPQSSHSWIFTARLCSLPFWTAVGIVVISYTGLLLSFSNLLTEGEPGKLLGVPCQVNPSVRIAQYLAMIIALIMEEEIPQALFLLRHISKKSLLTEFPGFRFWRFILSAFIRLVMGYMFLINTFCVVAQADTVLGTLQFLQQLDDITFQLAKMDVLGARLKHAALAKCFTRQFSKVPFALRKNKGKILKALYVLNLCVMLTGMAYITHEQVSGRFHPRSVSIAFGDQIWREAIVDNSTGTIKRNLIFSYFNGVYKRTDGFSKDGRPVYIEQNKFTGAPYKDTIPGEIRYCSSEEAWVFVHPNISKIENRSKFPEEVECPWLIKSQRTEEYSLLDVTGEWTIWTGSVKRDNLFSVVDNECFGAVDCNFNGKCRSDGSCICDGGFFGTHCEHAPACPLITSGVGGTWATVNPKASGSANPPSHILEELSKLGRPSNGFEVRIYERPMYQYRHGLNETTLQKYGVNNTADRVLLMYTGSRWFGTHFKGGKLENRTASYWRSYTTEFHGLDFFSVGLKGEQYGPFGQLFPMSDPKGSGFFSCGNHSMPNSEHLNL</sequence>
<comment type="caution">
    <text evidence="6">Lacks conserved residue(s) required for the propagation of feature annotation.</text>
</comment>
<keyword evidence="8" id="KW-1133">Transmembrane helix</keyword>
<keyword evidence="5 6" id="KW-1015">Disulfide bond</keyword>
<evidence type="ECO:0000256" key="5">
    <source>
        <dbReference type="ARBA" id="ARBA00023157"/>
    </source>
</evidence>
<keyword evidence="3 6" id="KW-0245">EGF-like domain</keyword>
<proteinExistence type="predicted"/>
<keyword evidence="2" id="KW-0964">Secreted</keyword>
<evidence type="ECO:0000256" key="3">
    <source>
        <dbReference type="ARBA" id="ARBA00022536"/>
    </source>
</evidence>
<evidence type="ECO:0000313" key="11">
    <source>
        <dbReference type="Proteomes" id="UP000266841"/>
    </source>
</evidence>